<name>A0A150K081_HEYCO</name>
<dbReference type="Proteomes" id="UP000075304">
    <property type="component" value="Unassembled WGS sequence"/>
</dbReference>
<sequence>MKDKGLYLPIDTDLPFSQLEGIELRFVKNVKEIIQSLSGQAELFSSERILPSIVSCEQPYLFDKDLKNILLDTNMQRVCSKLPLPEGIMH</sequence>
<organism evidence="1 2">
    <name type="scientific">Heyndrickxia coagulans</name>
    <name type="common">Weizmannia coagulans</name>
    <dbReference type="NCBI Taxonomy" id="1398"/>
    <lineage>
        <taxon>Bacteria</taxon>
        <taxon>Bacillati</taxon>
        <taxon>Bacillota</taxon>
        <taxon>Bacilli</taxon>
        <taxon>Bacillales</taxon>
        <taxon>Bacillaceae</taxon>
        <taxon>Heyndrickxia</taxon>
    </lineage>
</organism>
<dbReference type="PATRIC" id="fig|1398.25.peg.952"/>
<proteinExistence type="predicted"/>
<gene>
    <name evidence="1" type="ORF">B4099_0160</name>
</gene>
<evidence type="ECO:0000313" key="1">
    <source>
        <dbReference type="EMBL" id="KYC62741.1"/>
    </source>
</evidence>
<accession>A0A150K081</accession>
<reference evidence="1 2" key="1">
    <citation type="submission" date="2016-01" db="EMBL/GenBank/DDBJ databases">
        <title>Genome Sequences of Twelve Sporeforming Bacillus Species Isolated from Foods.</title>
        <authorList>
            <person name="Berendsen E.M."/>
            <person name="Wells-Bennik M.H."/>
            <person name="Krawcyk A.O."/>
            <person name="De Jong A."/>
            <person name="Holsappel S."/>
            <person name="Eijlander R.T."/>
            <person name="Kuipers O.P."/>
        </authorList>
    </citation>
    <scope>NUCLEOTIDE SEQUENCE [LARGE SCALE GENOMIC DNA]</scope>
    <source>
        <strain evidence="1 2">B4099</strain>
    </source>
</reference>
<dbReference type="AlphaFoldDB" id="A0A150K081"/>
<dbReference type="EMBL" id="LQYI01000119">
    <property type="protein sequence ID" value="KYC62741.1"/>
    <property type="molecule type" value="Genomic_DNA"/>
</dbReference>
<comment type="caution">
    <text evidence="1">The sequence shown here is derived from an EMBL/GenBank/DDBJ whole genome shotgun (WGS) entry which is preliminary data.</text>
</comment>
<protein>
    <submittedName>
        <fullName evidence="1">Uncharacterized protein</fullName>
    </submittedName>
</protein>
<evidence type="ECO:0000313" key="2">
    <source>
        <dbReference type="Proteomes" id="UP000075304"/>
    </source>
</evidence>